<dbReference type="CDD" id="cd08267">
    <property type="entry name" value="MDR1"/>
    <property type="match status" value="1"/>
</dbReference>
<dbReference type="InterPro" id="IPR050700">
    <property type="entry name" value="YIM1/Zinc_Alcohol_DH_Fams"/>
</dbReference>
<dbReference type="AlphaFoldDB" id="A0A0F6W0R7"/>
<dbReference type="InterPro" id="IPR011032">
    <property type="entry name" value="GroES-like_sf"/>
</dbReference>
<dbReference type="Pfam" id="PF13602">
    <property type="entry name" value="ADH_zinc_N_2"/>
    <property type="match status" value="1"/>
</dbReference>
<dbReference type="STRING" id="927083.DB32_001647"/>
<evidence type="ECO:0000259" key="1">
    <source>
        <dbReference type="SMART" id="SM00829"/>
    </source>
</evidence>
<protein>
    <submittedName>
        <fullName evidence="2">Zinc-containing alcohol dehydrogenase</fullName>
    </submittedName>
</protein>
<evidence type="ECO:0000313" key="2">
    <source>
        <dbReference type="EMBL" id="AKF04498.1"/>
    </source>
</evidence>
<dbReference type="RefSeq" id="WP_240481179.1">
    <property type="nucleotide sequence ID" value="NZ_CP011125.1"/>
</dbReference>
<dbReference type="GO" id="GO:0008270">
    <property type="term" value="F:zinc ion binding"/>
    <property type="evidence" value="ECO:0007669"/>
    <property type="project" value="InterPro"/>
</dbReference>
<dbReference type="EMBL" id="CP011125">
    <property type="protein sequence ID" value="AKF04498.1"/>
    <property type="molecule type" value="Genomic_DNA"/>
</dbReference>
<dbReference type="PANTHER" id="PTHR11695:SF648">
    <property type="entry name" value="ZINC-BINDING OXIDOREDUCTASE"/>
    <property type="match status" value="1"/>
</dbReference>
<evidence type="ECO:0000313" key="3">
    <source>
        <dbReference type="Proteomes" id="UP000034883"/>
    </source>
</evidence>
<dbReference type="InterPro" id="IPR002364">
    <property type="entry name" value="Quin_OxRdtase/zeta-crystal_CS"/>
</dbReference>
<reference evidence="2 3" key="1">
    <citation type="submission" date="2015-03" db="EMBL/GenBank/DDBJ databases">
        <title>Genome assembly of Sandaracinus amylolyticus DSM 53668.</title>
        <authorList>
            <person name="Sharma G."/>
            <person name="Subramanian S."/>
        </authorList>
    </citation>
    <scope>NUCLEOTIDE SEQUENCE [LARGE SCALE GENOMIC DNA]</scope>
    <source>
        <strain evidence="2 3">DSM 53668</strain>
    </source>
</reference>
<dbReference type="PROSITE" id="PS01162">
    <property type="entry name" value="QOR_ZETA_CRYSTAL"/>
    <property type="match status" value="1"/>
</dbReference>
<dbReference type="InterPro" id="IPR013154">
    <property type="entry name" value="ADH-like_N"/>
</dbReference>
<dbReference type="Gene3D" id="3.40.50.720">
    <property type="entry name" value="NAD(P)-binding Rossmann-like Domain"/>
    <property type="match status" value="1"/>
</dbReference>
<dbReference type="SMART" id="SM00829">
    <property type="entry name" value="PKS_ER"/>
    <property type="match status" value="1"/>
</dbReference>
<dbReference type="PANTHER" id="PTHR11695">
    <property type="entry name" value="ALCOHOL DEHYDROGENASE RELATED"/>
    <property type="match status" value="1"/>
</dbReference>
<dbReference type="Gene3D" id="3.90.180.10">
    <property type="entry name" value="Medium-chain alcohol dehydrogenases, catalytic domain"/>
    <property type="match status" value="1"/>
</dbReference>
<sequence length="310" mass="33073">MRDEYGTPDVIALREIERPAPGDDEVLIRVRASSVNPADWILLTGRPYPVRLVAGLFRPKKRVLGMDVTGEVEAVGKNVTRFRPGDEVFGEVGSAYAEHVCAHQDRIAIKPKALSFEEAAAVPVAAMTALQGLRDAARVRAGHAVLINGASGGVGTFAVQIAKSLGAEVTGVCSGRNAEMVRSIGADHVVDYAREDFTRTAARYDAILDLVGSRSISDCRRALRPTGTYVSSVGRLGWSLKALFASVGSSGRARVLTSSPNAADLDVLRSSIDERTIAPVIDQRYPLSDVAEALRRQGEGHARGKSVVTV</sequence>
<name>A0A0F6W0R7_9BACT</name>
<dbReference type="SUPFAM" id="SSF51735">
    <property type="entry name" value="NAD(P)-binding Rossmann-fold domains"/>
    <property type="match status" value="1"/>
</dbReference>
<proteinExistence type="predicted"/>
<organism evidence="2 3">
    <name type="scientific">Sandaracinus amylolyticus</name>
    <dbReference type="NCBI Taxonomy" id="927083"/>
    <lineage>
        <taxon>Bacteria</taxon>
        <taxon>Pseudomonadati</taxon>
        <taxon>Myxococcota</taxon>
        <taxon>Polyangia</taxon>
        <taxon>Polyangiales</taxon>
        <taxon>Sandaracinaceae</taxon>
        <taxon>Sandaracinus</taxon>
    </lineage>
</organism>
<dbReference type="Pfam" id="PF08240">
    <property type="entry name" value="ADH_N"/>
    <property type="match status" value="1"/>
</dbReference>
<gene>
    <name evidence="2" type="ORF">DB32_001647</name>
</gene>
<dbReference type="KEGG" id="samy:DB32_001647"/>
<dbReference type="SUPFAM" id="SSF50129">
    <property type="entry name" value="GroES-like"/>
    <property type="match status" value="1"/>
</dbReference>
<keyword evidence="3" id="KW-1185">Reference proteome</keyword>
<accession>A0A0F6W0R7</accession>
<dbReference type="Proteomes" id="UP000034883">
    <property type="component" value="Chromosome"/>
</dbReference>
<feature type="domain" description="Enoyl reductase (ER)" evidence="1">
    <location>
        <begin position="6"/>
        <end position="308"/>
    </location>
</feature>
<dbReference type="GO" id="GO:0016491">
    <property type="term" value="F:oxidoreductase activity"/>
    <property type="evidence" value="ECO:0007669"/>
    <property type="project" value="InterPro"/>
</dbReference>
<dbReference type="InterPro" id="IPR036291">
    <property type="entry name" value="NAD(P)-bd_dom_sf"/>
</dbReference>
<dbReference type="InterPro" id="IPR020843">
    <property type="entry name" value="ER"/>
</dbReference>